<dbReference type="AlphaFoldDB" id="A0AAV4C9L1"/>
<name>A0AAV4C9L1_9GAST</name>
<dbReference type="EMBL" id="BLXT01006160">
    <property type="protein sequence ID" value="GFO29395.1"/>
    <property type="molecule type" value="Genomic_DNA"/>
</dbReference>
<dbReference type="Proteomes" id="UP000735302">
    <property type="component" value="Unassembled WGS sequence"/>
</dbReference>
<keyword evidence="2" id="KW-1185">Reference proteome</keyword>
<proteinExistence type="predicted"/>
<gene>
    <name evidence="1" type="ORF">PoB_005590000</name>
</gene>
<comment type="caution">
    <text evidence="1">The sequence shown here is derived from an EMBL/GenBank/DDBJ whole genome shotgun (WGS) entry which is preliminary data.</text>
</comment>
<protein>
    <submittedName>
        <fullName evidence="1">Uncharacterized protein</fullName>
    </submittedName>
</protein>
<reference evidence="1 2" key="1">
    <citation type="journal article" date="2021" name="Elife">
        <title>Chloroplast acquisition without the gene transfer in kleptoplastic sea slugs, Plakobranchus ocellatus.</title>
        <authorList>
            <person name="Maeda T."/>
            <person name="Takahashi S."/>
            <person name="Yoshida T."/>
            <person name="Shimamura S."/>
            <person name="Takaki Y."/>
            <person name="Nagai Y."/>
            <person name="Toyoda A."/>
            <person name="Suzuki Y."/>
            <person name="Arimoto A."/>
            <person name="Ishii H."/>
            <person name="Satoh N."/>
            <person name="Nishiyama T."/>
            <person name="Hasebe M."/>
            <person name="Maruyama T."/>
            <person name="Minagawa J."/>
            <person name="Obokata J."/>
            <person name="Shigenobu S."/>
        </authorList>
    </citation>
    <scope>NUCLEOTIDE SEQUENCE [LARGE SCALE GENOMIC DNA]</scope>
</reference>
<evidence type="ECO:0000313" key="1">
    <source>
        <dbReference type="EMBL" id="GFO29395.1"/>
    </source>
</evidence>
<accession>A0AAV4C9L1</accession>
<evidence type="ECO:0000313" key="2">
    <source>
        <dbReference type="Proteomes" id="UP000735302"/>
    </source>
</evidence>
<organism evidence="1 2">
    <name type="scientific">Plakobranchus ocellatus</name>
    <dbReference type="NCBI Taxonomy" id="259542"/>
    <lineage>
        <taxon>Eukaryota</taxon>
        <taxon>Metazoa</taxon>
        <taxon>Spiralia</taxon>
        <taxon>Lophotrochozoa</taxon>
        <taxon>Mollusca</taxon>
        <taxon>Gastropoda</taxon>
        <taxon>Heterobranchia</taxon>
        <taxon>Euthyneura</taxon>
        <taxon>Panpulmonata</taxon>
        <taxon>Sacoglossa</taxon>
        <taxon>Placobranchoidea</taxon>
        <taxon>Plakobranchidae</taxon>
        <taxon>Plakobranchus</taxon>
    </lineage>
</organism>
<sequence length="85" mass="9417">MAILQHVTAPNQAMIHLPVIAVRVYVFACMQIGTYSTSRDASAGFYFRAVIKDIDSDDSIILSFIIAPVLWAVHDKISDSDDTRC</sequence>